<dbReference type="Pfam" id="PF08241">
    <property type="entry name" value="Methyltransf_11"/>
    <property type="match status" value="1"/>
</dbReference>
<dbReference type="EMBL" id="JAJNOC010000001">
    <property type="protein sequence ID" value="MCD2515262.1"/>
    <property type="molecule type" value="Genomic_DNA"/>
</dbReference>
<dbReference type="GO" id="GO:0008168">
    <property type="term" value="F:methyltransferase activity"/>
    <property type="evidence" value="ECO:0007669"/>
    <property type="project" value="UniProtKB-KW"/>
</dbReference>
<evidence type="ECO:0000313" key="2">
    <source>
        <dbReference type="EMBL" id="MCD2515262.1"/>
    </source>
</evidence>
<sequence length="219" mass="24723">MKDYSLKSGERYGSFDLTLIGGDHLWRYQYVVERMAGQEGSLFGADVFCGSGYGAMLMSQGLNATILAIDGSKDAIDFANRKLNASNVIFANKLFPFELPEAAFDFIASLESIEHVKDFETFFWTLAKALKPGGRLFISSPNQDTMPYDGYIWHYKHFQPAEVRALAERYGLAEIAAFSTSCQAYKDGVARLFYPYQIDNQRPLDLEAGDTLFFEFQKK</sequence>
<accession>A0ABS8Q0I8</accession>
<dbReference type="InterPro" id="IPR029063">
    <property type="entry name" value="SAM-dependent_MTases_sf"/>
</dbReference>
<dbReference type="Gene3D" id="3.40.50.150">
    <property type="entry name" value="Vaccinia Virus protein VP39"/>
    <property type="match status" value="1"/>
</dbReference>
<dbReference type="SUPFAM" id="SSF53335">
    <property type="entry name" value="S-adenosyl-L-methionine-dependent methyltransferases"/>
    <property type="match status" value="1"/>
</dbReference>
<keyword evidence="2" id="KW-0489">Methyltransferase</keyword>
<dbReference type="GO" id="GO:0032259">
    <property type="term" value="P:methylation"/>
    <property type="evidence" value="ECO:0007669"/>
    <property type="project" value="UniProtKB-KW"/>
</dbReference>
<dbReference type="RefSeq" id="WP_231056577.1">
    <property type="nucleotide sequence ID" value="NZ_JAJNOC010000001.1"/>
</dbReference>
<feature type="domain" description="Methyltransferase type 11" evidence="1">
    <location>
        <begin position="46"/>
        <end position="138"/>
    </location>
</feature>
<reference evidence="2" key="1">
    <citation type="submission" date="2021-11" db="EMBL/GenBank/DDBJ databases">
        <title>The complete genome of Massilia sp sp. G4R7.</title>
        <authorList>
            <person name="Liu L."/>
            <person name="Yue J."/>
            <person name="Yuan J."/>
            <person name="Yang F."/>
            <person name="Li L."/>
        </authorList>
    </citation>
    <scope>NUCLEOTIDE SEQUENCE</scope>
    <source>
        <strain evidence="2">G4R7</strain>
    </source>
</reference>
<dbReference type="PANTHER" id="PTHR43861">
    <property type="entry name" value="TRANS-ACONITATE 2-METHYLTRANSFERASE-RELATED"/>
    <property type="match status" value="1"/>
</dbReference>
<evidence type="ECO:0000259" key="1">
    <source>
        <dbReference type="Pfam" id="PF08241"/>
    </source>
</evidence>
<keyword evidence="2" id="KW-0808">Transferase</keyword>
<evidence type="ECO:0000313" key="3">
    <source>
        <dbReference type="Proteomes" id="UP001179361"/>
    </source>
</evidence>
<comment type="caution">
    <text evidence="2">The sequence shown here is derived from an EMBL/GenBank/DDBJ whole genome shotgun (WGS) entry which is preliminary data.</text>
</comment>
<proteinExistence type="predicted"/>
<gene>
    <name evidence="2" type="ORF">LQ564_02925</name>
</gene>
<dbReference type="InterPro" id="IPR013216">
    <property type="entry name" value="Methyltransf_11"/>
</dbReference>
<name>A0ABS8Q0I8_9BURK</name>
<dbReference type="CDD" id="cd02440">
    <property type="entry name" value="AdoMet_MTases"/>
    <property type="match status" value="1"/>
</dbReference>
<dbReference type="Proteomes" id="UP001179361">
    <property type="component" value="Unassembled WGS sequence"/>
</dbReference>
<keyword evidence="3" id="KW-1185">Reference proteome</keyword>
<organism evidence="2 3">
    <name type="scientific">Massilia phyllostachyos</name>
    <dbReference type="NCBI Taxonomy" id="2898585"/>
    <lineage>
        <taxon>Bacteria</taxon>
        <taxon>Pseudomonadati</taxon>
        <taxon>Pseudomonadota</taxon>
        <taxon>Betaproteobacteria</taxon>
        <taxon>Burkholderiales</taxon>
        <taxon>Oxalobacteraceae</taxon>
        <taxon>Telluria group</taxon>
        <taxon>Massilia</taxon>
    </lineage>
</organism>
<protein>
    <submittedName>
        <fullName evidence="2">Class I SAM-dependent methyltransferase</fullName>
    </submittedName>
</protein>